<proteinExistence type="predicted"/>
<comment type="caution">
    <text evidence="5">The sequence shown here is derived from an EMBL/GenBank/DDBJ whole genome shotgun (WGS) entry which is preliminary data.</text>
</comment>
<evidence type="ECO:0000256" key="3">
    <source>
        <dbReference type="SAM" id="MobiDB-lite"/>
    </source>
</evidence>
<dbReference type="SUPFAM" id="SSF49899">
    <property type="entry name" value="Concanavalin A-like lectins/glucanases"/>
    <property type="match status" value="1"/>
</dbReference>
<evidence type="ECO:0000256" key="2">
    <source>
        <dbReference type="ARBA" id="ARBA00023242"/>
    </source>
</evidence>
<name>A0A9W7ET12_9STRA</name>
<organism evidence="5 6">
    <name type="scientific">Triparma strigata</name>
    <dbReference type="NCBI Taxonomy" id="1606541"/>
    <lineage>
        <taxon>Eukaryota</taxon>
        <taxon>Sar</taxon>
        <taxon>Stramenopiles</taxon>
        <taxon>Ochrophyta</taxon>
        <taxon>Bolidophyceae</taxon>
        <taxon>Parmales</taxon>
        <taxon>Triparmaceae</taxon>
        <taxon>Triparma</taxon>
    </lineage>
</organism>
<feature type="region of interest" description="Disordered" evidence="3">
    <location>
        <begin position="50"/>
        <end position="203"/>
    </location>
</feature>
<gene>
    <name evidence="5" type="ORF">TrST_g4935</name>
</gene>
<dbReference type="Proteomes" id="UP001165085">
    <property type="component" value="Unassembled WGS sequence"/>
</dbReference>
<evidence type="ECO:0000256" key="1">
    <source>
        <dbReference type="ARBA" id="ARBA00004123"/>
    </source>
</evidence>
<feature type="compositionally biased region" description="Pro residues" evidence="3">
    <location>
        <begin position="237"/>
        <end position="247"/>
    </location>
</feature>
<dbReference type="Gene3D" id="2.60.120.920">
    <property type="match status" value="1"/>
</dbReference>
<keyword evidence="6" id="KW-1185">Reference proteome</keyword>
<reference evidence="6" key="1">
    <citation type="journal article" date="2023" name="Commun. Biol.">
        <title>Genome analysis of Parmales, the sister group of diatoms, reveals the evolutionary specialization of diatoms from phago-mixotrophs to photoautotrophs.</title>
        <authorList>
            <person name="Ban H."/>
            <person name="Sato S."/>
            <person name="Yoshikawa S."/>
            <person name="Yamada K."/>
            <person name="Nakamura Y."/>
            <person name="Ichinomiya M."/>
            <person name="Sato N."/>
            <person name="Blanc-Mathieu R."/>
            <person name="Endo H."/>
            <person name="Kuwata A."/>
            <person name="Ogata H."/>
        </authorList>
    </citation>
    <scope>NUCLEOTIDE SEQUENCE [LARGE SCALE GENOMIC DNA]</scope>
    <source>
        <strain evidence="6">NIES 3701</strain>
    </source>
</reference>
<dbReference type="GO" id="GO:0000976">
    <property type="term" value="F:transcription cis-regulatory region binding"/>
    <property type="evidence" value="ECO:0007669"/>
    <property type="project" value="TreeGrafter"/>
</dbReference>
<dbReference type="AlphaFoldDB" id="A0A9W7ET12"/>
<dbReference type="PANTHER" id="PTHR10598:SF0">
    <property type="entry name" value="SET1_ASH2 HISTONE METHYLTRANSFERASE COMPLEX SUBUNIT ASH2"/>
    <property type="match status" value="1"/>
</dbReference>
<dbReference type="PANTHER" id="PTHR10598">
    <property type="entry name" value="SET1/ASH2 HISTONE METHYLTRANSFERASE COMPLEX SUBUNIT ASH2"/>
    <property type="match status" value="1"/>
</dbReference>
<accession>A0A9W7ET12</accession>
<evidence type="ECO:0000313" key="6">
    <source>
        <dbReference type="Proteomes" id="UP001165085"/>
    </source>
</evidence>
<dbReference type="PROSITE" id="PS50188">
    <property type="entry name" value="B302_SPRY"/>
    <property type="match status" value="1"/>
</dbReference>
<feature type="compositionally biased region" description="Low complexity" evidence="3">
    <location>
        <begin position="1"/>
        <end position="10"/>
    </location>
</feature>
<dbReference type="CDD" id="cd12872">
    <property type="entry name" value="SPRY_Ash2"/>
    <property type="match status" value="1"/>
</dbReference>
<keyword evidence="2" id="KW-0539">Nucleus</keyword>
<evidence type="ECO:0000313" key="5">
    <source>
        <dbReference type="EMBL" id="GMH90603.1"/>
    </source>
</evidence>
<feature type="region of interest" description="Disordered" evidence="3">
    <location>
        <begin position="225"/>
        <end position="247"/>
    </location>
</feature>
<feature type="domain" description="B30.2/SPRY" evidence="4">
    <location>
        <begin position="255"/>
        <end position="480"/>
    </location>
</feature>
<dbReference type="EMBL" id="BRXY01000374">
    <property type="protein sequence ID" value="GMH90603.1"/>
    <property type="molecule type" value="Genomic_DNA"/>
</dbReference>
<sequence>MSSPVPSGTSPPEPPDREPLKLNGDPMCIDTDEGTGEGVNLIQEKTLLGLQNGLQNDKGKEETQEETQEKTQEKKEDTNTQAIEGAIEGTGTGTGSIEVKETAVNKEEMEGRPGEEEGEKESTQPSTQEPNAQPEKEEDAADNNDKTTKRPAAAPPSLPKPKKQKPGRGRWPTGKSSTPTSVDHTSSPPPKSNSFTYLDDNGVDVLGPVGTSAVRTLLKWGENNSARHATESSSLPPLSPPPLPPKYPSQKLYSLLKSSLLRLQKSSSLSPPSPLYFSPRDSAPQILFYSPTSPTGHLPSPTLESKNLPFLDLGSSKGYRMSRATSGVNAHVHYWECLIINGGKITQKPTEDPDDVEPGVRVGVAMRTGDLQGPVGFDKWSYGYRDINGSKVHCSRREEEWGGEGYGAGDIVGIEIELGGKGEGGKVRFYKNGRMQGKFEEVRGKTEGGVAFEVTPGIYYPAASFFNGGRIVGNFGPKFVYPPSSKSNAKPWCGVVERRSLADAEEEVKEREKAFKAFKEVKRGGGERVERDPMPLLEAVSDLAAVTYEQKRYEKHVEENKKWVDEIVRDRKEKKIYHQQHW</sequence>
<dbReference type="OrthoDB" id="10266026at2759"/>
<evidence type="ECO:0000259" key="4">
    <source>
        <dbReference type="PROSITE" id="PS50188"/>
    </source>
</evidence>
<dbReference type="InterPro" id="IPR037353">
    <property type="entry name" value="ASH2"/>
</dbReference>
<feature type="compositionally biased region" description="Polar residues" evidence="3">
    <location>
        <begin position="174"/>
        <end position="196"/>
    </location>
</feature>
<dbReference type="InterPro" id="IPR001870">
    <property type="entry name" value="B30.2/SPRY"/>
</dbReference>
<dbReference type="InterPro" id="IPR043136">
    <property type="entry name" value="B30.2/SPRY_sf"/>
</dbReference>
<protein>
    <recommendedName>
        <fullName evidence="4">B30.2/SPRY domain-containing protein</fullName>
    </recommendedName>
</protein>
<dbReference type="GO" id="GO:0048188">
    <property type="term" value="C:Set1C/COMPASS complex"/>
    <property type="evidence" value="ECO:0007669"/>
    <property type="project" value="InterPro"/>
</dbReference>
<dbReference type="InterPro" id="IPR013320">
    <property type="entry name" value="ConA-like_dom_sf"/>
</dbReference>
<dbReference type="SMART" id="SM00449">
    <property type="entry name" value="SPRY"/>
    <property type="match status" value="1"/>
</dbReference>
<comment type="subcellular location">
    <subcellularLocation>
        <location evidence="1">Nucleus</location>
    </subcellularLocation>
</comment>
<feature type="compositionally biased region" description="Basic and acidic residues" evidence="3">
    <location>
        <begin position="98"/>
        <end position="115"/>
    </location>
</feature>
<feature type="compositionally biased region" description="Basic and acidic residues" evidence="3">
    <location>
        <begin position="57"/>
        <end position="78"/>
    </location>
</feature>
<dbReference type="InterPro" id="IPR003877">
    <property type="entry name" value="SPRY_dom"/>
</dbReference>
<feature type="region of interest" description="Disordered" evidence="3">
    <location>
        <begin position="1"/>
        <end position="38"/>
    </location>
</feature>